<organism evidence="1 2">
    <name type="scientific">Rhizophagus irregularis</name>
    <dbReference type="NCBI Taxonomy" id="588596"/>
    <lineage>
        <taxon>Eukaryota</taxon>
        <taxon>Fungi</taxon>
        <taxon>Fungi incertae sedis</taxon>
        <taxon>Mucoromycota</taxon>
        <taxon>Glomeromycotina</taxon>
        <taxon>Glomeromycetes</taxon>
        <taxon>Glomerales</taxon>
        <taxon>Glomeraceae</taxon>
        <taxon>Rhizophagus</taxon>
    </lineage>
</organism>
<gene>
    <name evidence="1" type="ORF">RhiirC2_814004</name>
</gene>
<dbReference type="EMBL" id="LLXL01001829">
    <property type="protein sequence ID" value="PKK62726.1"/>
    <property type="molecule type" value="Genomic_DNA"/>
</dbReference>
<reference evidence="1 2" key="2">
    <citation type="submission" date="2017-10" db="EMBL/GenBank/DDBJ databases">
        <title>Extensive intraspecific genome diversity in a model arbuscular mycorrhizal fungus.</title>
        <authorList>
            <person name="Chen E.C.H."/>
            <person name="Morin E."/>
            <person name="Baudet D."/>
            <person name="Noel J."/>
            <person name="Ndikumana S."/>
            <person name="Charron P."/>
            <person name="St-Onge C."/>
            <person name="Giorgi J."/>
            <person name="Grigoriev I.V."/>
            <person name="Roux C."/>
            <person name="Martin F.M."/>
            <person name="Corradi N."/>
        </authorList>
    </citation>
    <scope>NUCLEOTIDE SEQUENCE [LARGE SCALE GENOMIC DNA]</scope>
    <source>
        <strain evidence="1 2">C2</strain>
    </source>
</reference>
<comment type="caution">
    <text evidence="1">The sequence shown here is derived from an EMBL/GenBank/DDBJ whole genome shotgun (WGS) entry which is preliminary data.</text>
</comment>
<accession>A0A2N1MM76</accession>
<dbReference type="VEuPathDB" id="FungiDB:FUN_001753"/>
<protein>
    <submittedName>
        <fullName evidence="1">Uncharacterized protein</fullName>
    </submittedName>
</protein>
<proteinExistence type="predicted"/>
<evidence type="ECO:0000313" key="1">
    <source>
        <dbReference type="EMBL" id="PKK62726.1"/>
    </source>
</evidence>
<reference evidence="1 2" key="1">
    <citation type="submission" date="2016-04" db="EMBL/GenBank/DDBJ databases">
        <title>Genome analyses suggest a sexual origin of heterokaryosis in a supposedly ancient asexual fungus.</title>
        <authorList>
            <person name="Ropars J."/>
            <person name="Sedzielewska K."/>
            <person name="Noel J."/>
            <person name="Charron P."/>
            <person name="Farinelli L."/>
            <person name="Marton T."/>
            <person name="Kruger M."/>
            <person name="Pelin A."/>
            <person name="Brachmann A."/>
            <person name="Corradi N."/>
        </authorList>
    </citation>
    <scope>NUCLEOTIDE SEQUENCE [LARGE SCALE GENOMIC DNA]</scope>
    <source>
        <strain evidence="1 2">C2</strain>
    </source>
</reference>
<dbReference type="VEuPathDB" id="FungiDB:RhiirA1_476524"/>
<dbReference type="Proteomes" id="UP000233469">
    <property type="component" value="Unassembled WGS sequence"/>
</dbReference>
<sequence length="331" mass="38484">MAMNNSSMSPINHQITHGDIDWHYTKQCINFNPTDTSTSTKLRNIQSSKIKKSTFNYPTGNILQRNYPLLYPLGRINCTECSLDEDTNSHIGLCPAHRQAIQTLLSKFKQKLIDLIKVEHTSSFSFDIECRINNSNMFNLLPDIIDTARQANNITQIRIPREQPWILLLHHLIPRDLAVFFDNYFSKAKERSKFLIEFVSDFISELTTITWSTRSRSFKKWEKSLEITLKKKKNYQKSKLPPCITSPLSANDTLPAASARHHKQYTRYYYNKVLPYFKQLVNIDASACIRWTTCNFLHSGTWESYRDNLLFDLDQFSPIQSFLDSHSPLGT</sequence>
<name>A0A2N1MM76_9GLOM</name>
<dbReference type="VEuPathDB" id="FungiDB:RhiirFUN_021389"/>
<evidence type="ECO:0000313" key="2">
    <source>
        <dbReference type="Proteomes" id="UP000233469"/>
    </source>
</evidence>
<dbReference type="AlphaFoldDB" id="A0A2N1MM76"/>